<evidence type="ECO:0000256" key="7">
    <source>
        <dbReference type="ARBA" id="ARBA00022741"/>
    </source>
</evidence>
<accession>A0A7R6ULG2</accession>
<keyword evidence="5 16" id="KW-0934">Plastid</keyword>
<evidence type="ECO:0000256" key="11">
    <source>
        <dbReference type="ARBA" id="ARBA00023014"/>
    </source>
</evidence>
<feature type="binding site" evidence="13">
    <location>
        <position position="195"/>
    </location>
    <ligand>
        <name>[4Fe-4S] cluster</name>
        <dbReference type="ChEBI" id="CHEBI:49883"/>
        <note>ligand shared with heterodimeric partner</note>
    </ligand>
</feature>
<comment type="pathway">
    <text evidence="13">Porphyrin-containing compound metabolism; chlorophyll biosynthesis (light-independent).</text>
</comment>
<evidence type="ECO:0000313" key="16">
    <source>
        <dbReference type="EMBL" id="BCA78195.1"/>
    </source>
</evidence>
<gene>
    <name evidence="13 16" type="primary">chlN</name>
</gene>
<evidence type="ECO:0000256" key="1">
    <source>
        <dbReference type="ARBA" id="ARBA00004229"/>
    </source>
</evidence>
<feature type="region of interest" description="Disordered" evidence="14">
    <location>
        <begin position="314"/>
        <end position="367"/>
    </location>
</feature>
<dbReference type="EC" id="1.3.7.7" evidence="13"/>
<keyword evidence="10 13" id="KW-0408">Iron</keyword>
<evidence type="ECO:0000256" key="6">
    <source>
        <dbReference type="ARBA" id="ARBA00022723"/>
    </source>
</evidence>
<evidence type="ECO:0000259" key="15">
    <source>
        <dbReference type="Pfam" id="PF00148"/>
    </source>
</evidence>
<keyword evidence="4 13" id="KW-0602">Photosynthesis</keyword>
<proteinExistence type="inferred from homology"/>
<dbReference type="GO" id="GO:0005524">
    <property type="term" value="F:ATP binding"/>
    <property type="evidence" value="ECO:0007669"/>
    <property type="project" value="UniProtKB-UniRule"/>
</dbReference>
<keyword evidence="2 13" id="KW-0004">4Fe-4S</keyword>
<evidence type="ECO:0000256" key="14">
    <source>
        <dbReference type="SAM" id="MobiDB-lite"/>
    </source>
</evidence>
<reference evidence="16" key="1">
    <citation type="submission" date="2020-02" db="EMBL/GenBank/DDBJ databases">
        <title>The plastid genome of Astrephomene gubernaculifera.</title>
        <authorList>
            <person name="Suguchi A."/>
            <person name="Yamashita S."/>
            <person name="Nozaki H."/>
        </authorList>
    </citation>
    <scope>NUCLEOTIDE SEQUENCE</scope>
    <source>
        <strain evidence="16">NIES-4017</strain>
    </source>
</reference>
<dbReference type="GO" id="GO:0046872">
    <property type="term" value="F:metal ion binding"/>
    <property type="evidence" value="ECO:0007669"/>
    <property type="project" value="UniProtKB-KW"/>
</dbReference>
<evidence type="ECO:0000256" key="10">
    <source>
        <dbReference type="ARBA" id="ARBA00023004"/>
    </source>
</evidence>
<comment type="catalytic activity">
    <reaction evidence="13">
        <text>chlorophyllide a + oxidized 2[4Fe-4S]-[ferredoxin] + 2 ADP + 2 phosphate = protochlorophyllide a + reduced 2[4Fe-4S]-[ferredoxin] + 2 ATP + 2 H2O</text>
        <dbReference type="Rhea" id="RHEA:28202"/>
        <dbReference type="Rhea" id="RHEA-COMP:10002"/>
        <dbReference type="Rhea" id="RHEA-COMP:10004"/>
        <dbReference type="ChEBI" id="CHEBI:15377"/>
        <dbReference type="ChEBI" id="CHEBI:30616"/>
        <dbReference type="ChEBI" id="CHEBI:33722"/>
        <dbReference type="ChEBI" id="CHEBI:33723"/>
        <dbReference type="ChEBI" id="CHEBI:43474"/>
        <dbReference type="ChEBI" id="CHEBI:83348"/>
        <dbReference type="ChEBI" id="CHEBI:83350"/>
        <dbReference type="ChEBI" id="CHEBI:456216"/>
        <dbReference type="EC" id="1.3.7.7"/>
    </reaction>
</comment>
<dbReference type="GO" id="GO:0036068">
    <property type="term" value="P:light-independent chlorophyll biosynthetic process"/>
    <property type="evidence" value="ECO:0007669"/>
    <property type="project" value="UniProtKB-UniRule"/>
</dbReference>
<sequence>MDTIKSKNAVNLQHIICAKKIINNNNTQKFKLNSSLISLSPQEGYTVFNILSLLPLSPIPIITKQERSIVKINTRLLYSKNKPCLERSLLYYLQPKTKKILIDSQTKFSLLFPVNTYISKSTQKKDEYLLRENKKSVNKKISSKGYFEEKQSFFLNGLFECETGNYHTFCPISCVAWLYQKIEDSFFLVIGTKTCGYFLQNALGVMIFAEPRYAMAELEESDISAQLNDYKELKRLCLQIKQDRNPSVIVWIGTCTTEIIKMDLEGMAPRLEAEIGLPIVVARANGLDYAFTQGEDTVLSAMALASLKSREKKFDKTTDQHSQHPHPTLECVTPSVHPSFTEKGGRGLSTQSVDRKNSGDVWNGVTPKEGKQGKSYLNSLVLFGSVPSTVATQLTLELKKEGITVSGWLPSQRYHDLPLFNKGTLVCGINPFLSRTATTLMRRSKCTLICAPFPIGPDGTRVWIEKICAAFGISPSINPLTGKTKLYERENTIFEGLEEHLKLIRGKSVFFMGDNLLEISLARFLTRCGMIVYEVGIPYLDKRFQAAELALLEQTCKEMNVPMPKIVEKPDNYYQIQRIRELQPDLTITGMAHANPLEARGITTKWSVEFTFAQIHGFTNAREILELVTRPLRRNNSITYSSVDTKTSLIPL</sequence>
<comment type="similarity">
    <text evidence="13">Belongs to the BchN/ChlN family.</text>
</comment>
<organism evidence="16">
    <name type="scientific">Astrephomene gubernaculifera</name>
    <dbReference type="NCBI Taxonomy" id="47775"/>
    <lineage>
        <taxon>Eukaryota</taxon>
        <taxon>Viridiplantae</taxon>
        <taxon>Chlorophyta</taxon>
        <taxon>core chlorophytes</taxon>
        <taxon>Chlorophyceae</taxon>
        <taxon>CS clade</taxon>
        <taxon>Chlamydomonadales</taxon>
        <taxon>Astrephomenaceae</taxon>
        <taxon>Astrephomene</taxon>
    </lineage>
</organism>
<dbReference type="NCBIfam" id="NF002768">
    <property type="entry name" value="PRK02842.1"/>
    <property type="match status" value="1"/>
</dbReference>
<evidence type="ECO:0000256" key="8">
    <source>
        <dbReference type="ARBA" id="ARBA00022840"/>
    </source>
</evidence>
<dbReference type="PANTHER" id="PTHR39429">
    <property type="entry name" value="LIGHT-INDEPENDENT PROTOCHLOROPHYLLIDE REDUCTASE SUBUNIT N"/>
    <property type="match status" value="1"/>
</dbReference>
<evidence type="ECO:0000256" key="9">
    <source>
        <dbReference type="ARBA" id="ARBA00023002"/>
    </source>
</evidence>
<dbReference type="HAMAP" id="MF_00352">
    <property type="entry name" value="ChlN_BchN"/>
    <property type="match status" value="1"/>
</dbReference>
<evidence type="ECO:0000256" key="13">
    <source>
        <dbReference type="HAMAP-Rule" id="MF_00352"/>
    </source>
</evidence>
<comment type="subunit">
    <text evidence="13">Protochlorophyllide reductase is composed of three subunits; ChlL, ChlN and ChlB. Forms a heterotetramer of two ChlB and two ChlN subunits.</text>
</comment>
<dbReference type="EMBL" id="LC523992">
    <property type="protein sequence ID" value="BCA78195.1"/>
    <property type="molecule type" value="Genomic_DNA"/>
</dbReference>
<keyword evidence="8 13" id="KW-0067">ATP-binding</keyword>
<evidence type="ECO:0000256" key="4">
    <source>
        <dbReference type="ARBA" id="ARBA00022531"/>
    </source>
</evidence>
<feature type="binding site" evidence="13">
    <location>
        <position position="170"/>
    </location>
    <ligand>
        <name>[4Fe-4S] cluster</name>
        <dbReference type="ChEBI" id="CHEBI:49883"/>
        <note>ligand shared with heterodimeric partner</note>
    </ligand>
</feature>
<dbReference type="GO" id="GO:0016636">
    <property type="term" value="F:oxidoreductase activity, acting on the CH-CH group of donors, iron-sulfur protein as acceptor"/>
    <property type="evidence" value="ECO:0007669"/>
    <property type="project" value="UniProtKB-UniRule"/>
</dbReference>
<protein>
    <recommendedName>
        <fullName evidence="13">Light-independent protochlorophyllide reductase subunit N</fullName>
        <shortName evidence="13">DPOR subunit N</shortName>
        <shortName evidence="13">LI-POR subunit N</shortName>
        <ecNumber evidence="13">1.3.7.7</ecNumber>
    </recommendedName>
</protein>
<dbReference type="Pfam" id="PF00148">
    <property type="entry name" value="Oxidored_nitro"/>
    <property type="match status" value="1"/>
</dbReference>
<dbReference type="Gene3D" id="3.40.50.1980">
    <property type="entry name" value="Nitrogenase molybdenum iron protein domain"/>
    <property type="match status" value="3"/>
</dbReference>
<dbReference type="SUPFAM" id="SSF53807">
    <property type="entry name" value="Helical backbone' metal receptor"/>
    <property type="match status" value="1"/>
</dbReference>
<dbReference type="PANTHER" id="PTHR39429:SF3">
    <property type="entry name" value="LIGHT-INDEPENDENT PROTOCHLOROPHYLLIDE REDUCTASE SUBUNIT N"/>
    <property type="match status" value="1"/>
</dbReference>
<comment type="subcellular location">
    <subcellularLocation>
        <location evidence="1 13">Plastid</location>
        <location evidence="1 13">Chloroplast</location>
    </subcellularLocation>
</comment>
<keyword evidence="6 13" id="KW-0479">Metal-binding</keyword>
<keyword evidence="11 13" id="KW-0411">Iron-sulfur</keyword>
<geneLocation type="chloroplast" evidence="16"/>
<feature type="binding site" evidence="13">
    <location>
        <position position="255"/>
    </location>
    <ligand>
        <name>[4Fe-4S] cluster</name>
        <dbReference type="ChEBI" id="CHEBI:49883"/>
        <note>ligand shared with heterodimeric partner</note>
    </ligand>
</feature>
<dbReference type="GO" id="GO:0019685">
    <property type="term" value="P:photosynthesis, dark reaction"/>
    <property type="evidence" value="ECO:0007669"/>
    <property type="project" value="InterPro"/>
</dbReference>
<keyword evidence="7 13" id="KW-0547">Nucleotide-binding</keyword>
<dbReference type="GO" id="GO:0051539">
    <property type="term" value="F:4 iron, 4 sulfur cluster binding"/>
    <property type="evidence" value="ECO:0007669"/>
    <property type="project" value="UniProtKB-UniRule"/>
</dbReference>
<evidence type="ECO:0000256" key="2">
    <source>
        <dbReference type="ARBA" id="ARBA00022485"/>
    </source>
</evidence>
<dbReference type="AlphaFoldDB" id="A0A7R6ULG2"/>
<evidence type="ECO:0000256" key="5">
    <source>
        <dbReference type="ARBA" id="ARBA00022640"/>
    </source>
</evidence>
<keyword evidence="9 13" id="KW-0560">Oxidoreductase</keyword>
<dbReference type="NCBIfam" id="TIGR01279">
    <property type="entry name" value="DPOR_bchN"/>
    <property type="match status" value="1"/>
</dbReference>
<evidence type="ECO:0000256" key="3">
    <source>
        <dbReference type="ARBA" id="ARBA00022528"/>
    </source>
</evidence>
<dbReference type="GO" id="GO:0009507">
    <property type="term" value="C:chloroplast"/>
    <property type="evidence" value="ECO:0007669"/>
    <property type="project" value="UniProtKB-SubCell"/>
</dbReference>
<dbReference type="InterPro" id="IPR005970">
    <property type="entry name" value="Protochl_reductN"/>
</dbReference>
<dbReference type="InterPro" id="IPR000510">
    <property type="entry name" value="Nase/OxRdtase_comp1"/>
</dbReference>
<dbReference type="GO" id="GO:0016730">
    <property type="term" value="F:oxidoreductase activity, acting on iron-sulfur proteins as donors"/>
    <property type="evidence" value="ECO:0007669"/>
    <property type="project" value="InterPro"/>
</dbReference>
<feature type="domain" description="Nitrogenase/oxidoreductase component 1" evidence="15">
    <location>
        <begin position="170"/>
        <end position="630"/>
    </location>
</feature>
<name>A0A7R6ULG2_9CHLO</name>
<dbReference type="UniPathway" id="UPA00670"/>
<keyword evidence="12 13" id="KW-0149">Chlorophyll biosynthesis</keyword>
<dbReference type="InterPro" id="IPR050293">
    <property type="entry name" value="LIPOR_BchN/ChlN"/>
</dbReference>
<comment type="cofactor">
    <cofactor evidence="13">
        <name>[4Fe-4S] cluster</name>
        <dbReference type="ChEBI" id="CHEBI:49883"/>
    </cofactor>
    <text evidence="13">Binds 1 [4Fe-4S] cluster per heterodimer. The cluster is bound at the heterodimer interface by residues from both subunits.</text>
</comment>
<comment type="function">
    <text evidence="13">Component of the dark-operative protochlorophyllide reductase (DPOR) that uses Mg-ATP and reduced ferredoxin to reduce ring D of protochlorophyllide (Pchlide) to form chlorophyllide a (Chlide). This reaction is light-independent. The NB-protein (ChlN-ChlB) is the catalytic component of the complex.</text>
</comment>
<dbReference type="CDD" id="cd01979">
    <property type="entry name" value="Pchlide_reductase_N"/>
    <property type="match status" value="1"/>
</dbReference>
<evidence type="ECO:0000256" key="12">
    <source>
        <dbReference type="ARBA" id="ARBA00023171"/>
    </source>
</evidence>
<keyword evidence="3 16" id="KW-0150">Chloroplast</keyword>